<feature type="domain" description="Cytochrome c" evidence="5">
    <location>
        <begin position="38"/>
        <end position="146"/>
    </location>
</feature>
<dbReference type="SUPFAM" id="SSF46626">
    <property type="entry name" value="Cytochrome c"/>
    <property type="match status" value="2"/>
</dbReference>
<dbReference type="Gene3D" id="1.10.760.10">
    <property type="entry name" value="Cytochrome c-like domain"/>
    <property type="match status" value="2"/>
</dbReference>
<organism evidence="6 7">
    <name type="scientific">Sinisalibacter lacisalsi</name>
    <dbReference type="NCBI Taxonomy" id="1526570"/>
    <lineage>
        <taxon>Bacteria</taxon>
        <taxon>Pseudomonadati</taxon>
        <taxon>Pseudomonadota</taxon>
        <taxon>Alphaproteobacteria</taxon>
        <taxon>Rhodobacterales</taxon>
        <taxon>Roseobacteraceae</taxon>
        <taxon>Sinisalibacter</taxon>
    </lineage>
</organism>
<evidence type="ECO:0000256" key="3">
    <source>
        <dbReference type="ARBA" id="ARBA00023004"/>
    </source>
</evidence>
<keyword evidence="3 4" id="KW-0408">Iron</keyword>
<evidence type="ECO:0000259" key="5">
    <source>
        <dbReference type="PROSITE" id="PS51007"/>
    </source>
</evidence>
<dbReference type="PANTHER" id="PTHR35008:SF8">
    <property type="entry name" value="ALCOHOL DEHYDROGENASE CYTOCHROME C SUBUNIT"/>
    <property type="match status" value="1"/>
</dbReference>
<dbReference type="EMBL" id="BMGI01000002">
    <property type="protein sequence ID" value="GGD32205.1"/>
    <property type="molecule type" value="Genomic_DNA"/>
</dbReference>
<evidence type="ECO:0000313" key="7">
    <source>
        <dbReference type="Proteomes" id="UP000617355"/>
    </source>
</evidence>
<dbReference type="Pfam" id="PF00034">
    <property type="entry name" value="Cytochrom_C"/>
    <property type="match status" value="2"/>
</dbReference>
<feature type="domain" description="Cytochrome c" evidence="5">
    <location>
        <begin position="187"/>
        <end position="294"/>
    </location>
</feature>
<proteinExistence type="predicted"/>
<protein>
    <submittedName>
        <fullName evidence="6">Diheme cytochrome c-type</fullName>
    </submittedName>
</protein>
<accession>A0ABQ1QMH2</accession>
<evidence type="ECO:0000256" key="4">
    <source>
        <dbReference type="PROSITE-ProRule" id="PRU00433"/>
    </source>
</evidence>
<dbReference type="RefSeq" id="WP_188527046.1">
    <property type="nucleotide sequence ID" value="NZ_BMGI01000002.1"/>
</dbReference>
<keyword evidence="2 4" id="KW-0479">Metal-binding</keyword>
<dbReference type="InterPro" id="IPR051459">
    <property type="entry name" value="Cytochrome_c-type_DH"/>
</dbReference>
<reference evidence="7" key="1">
    <citation type="journal article" date="2019" name="Int. J. Syst. Evol. Microbiol.">
        <title>The Global Catalogue of Microorganisms (GCM) 10K type strain sequencing project: providing services to taxonomists for standard genome sequencing and annotation.</title>
        <authorList>
            <consortium name="The Broad Institute Genomics Platform"/>
            <consortium name="The Broad Institute Genome Sequencing Center for Infectious Disease"/>
            <person name="Wu L."/>
            <person name="Ma J."/>
        </authorList>
    </citation>
    <scope>NUCLEOTIDE SEQUENCE [LARGE SCALE GENOMIC DNA]</scope>
    <source>
        <strain evidence="7">CGMCC 1.12922</strain>
    </source>
</reference>
<keyword evidence="7" id="KW-1185">Reference proteome</keyword>
<dbReference type="PANTHER" id="PTHR35008">
    <property type="entry name" value="BLL4482 PROTEIN-RELATED"/>
    <property type="match status" value="1"/>
</dbReference>
<evidence type="ECO:0000256" key="1">
    <source>
        <dbReference type="ARBA" id="ARBA00022617"/>
    </source>
</evidence>
<evidence type="ECO:0000313" key="6">
    <source>
        <dbReference type="EMBL" id="GGD32205.1"/>
    </source>
</evidence>
<name>A0ABQ1QMH2_9RHOB</name>
<evidence type="ECO:0000256" key="2">
    <source>
        <dbReference type="ARBA" id="ARBA00022723"/>
    </source>
</evidence>
<dbReference type="InterPro" id="IPR036909">
    <property type="entry name" value="Cyt_c-like_dom_sf"/>
</dbReference>
<sequence length="297" mass="31486">MQRFLIRVALLGLVAVAAGLWITRPKADGAEVLAGLTADAGRGEMVFTAAGCASCHMAPEAEGEARLVLAGGQSFPSPFGSFTAPNISPDPAEGIGDWSALELWNALHHGTSPDGQHYYPAFPYASYIRMEPQAVVDLHAYLQTLPADATPSAPHAVPFPFNIRASLGGWKMLFLRPGWVMAGDLTAEEARGRVLAEAMGHCAECHSPRNALGGTKTGADWLTGAPNPAGRGSFPNLTPPALDWSQDELVEYFTSGFTPEYDVVGGHMAHVVENLAQLPESDRAAIAAYLKRLPLDG</sequence>
<dbReference type="PROSITE" id="PS51007">
    <property type="entry name" value="CYTC"/>
    <property type="match status" value="2"/>
</dbReference>
<gene>
    <name evidence="6" type="primary">cycG</name>
    <name evidence="6" type="ORF">GCM10011358_15360</name>
</gene>
<dbReference type="InterPro" id="IPR009056">
    <property type="entry name" value="Cyt_c-like_dom"/>
</dbReference>
<keyword evidence="1 4" id="KW-0349">Heme</keyword>
<comment type="caution">
    <text evidence="6">The sequence shown here is derived from an EMBL/GenBank/DDBJ whole genome shotgun (WGS) entry which is preliminary data.</text>
</comment>
<dbReference type="Proteomes" id="UP000617355">
    <property type="component" value="Unassembled WGS sequence"/>
</dbReference>